<reference evidence="1" key="1">
    <citation type="journal article" date="2023" name="Genome Biol. Evol.">
        <title>Long-read-based Genome Assembly of Drosophila gunungcola Reveals Fewer Chemosensory Genes in Flower-breeding Species.</title>
        <authorList>
            <person name="Negi A."/>
            <person name="Liao B.Y."/>
            <person name="Yeh S.D."/>
        </authorList>
    </citation>
    <scope>NUCLEOTIDE SEQUENCE</scope>
    <source>
        <strain evidence="1">Sukarami</strain>
    </source>
</reference>
<organism evidence="1 2">
    <name type="scientific">Drosophila gunungcola</name>
    <name type="common">fruit fly</name>
    <dbReference type="NCBI Taxonomy" id="103775"/>
    <lineage>
        <taxon>Eukaryota</taxon>
        <taxon>Metazoa</taxon>
        <taxon>Ecdysozoa</taxon>
        <taxon>Arthropoda</taxon>
        <taxon>Hexapoda</taxon>
        <taxon>Insecta</taxon>
        <taxon>Pterygota</taxon>
        <taxon>Neoptera</taxon>
        <taxon>Endopterygota</taxon>
        <taxon>Diptera</taxon>
        <taxon>Brachycera</taxon>
        <taxon>Muscomorpha</taxon>
        <taxon>Ephydroidea</taxon>
        <taxon>Drosophilidae</taxon>
        <taxon>Drosophila</taxon>
        <taxon>Sophophora</taxon>
    </lineage>
</organism>
<sequence>MAVTPHYSPSSIPSYSPHRVDFDCKVYMAPKCIFNKRKYQTSQAHQCKHHTHTHTLFALVLLLSEKQEEGKPCGNSVTSRHESCRQLNSSSSWSPSHFLWHRACQNR</sequence>
<keyword evidence="2" id="KW-1185">Reference proteome</keyword>
<dbReference type="AlphaFoldDB" id="A0A9P9YPM8"/>
<name>A0A9P9YPM8_9MUSC</name>
<comment type="caution">
    <text evidence="1">The sequence shown here is derived from an EMBL/GenBank/DDBJ whole genome shotgun (WGS) entry which is preliminary data.</text>
</comment>
<proteinExistence type="predicted"/>
<gene>
    <name evidence="1" type="ORF">M5D96_006244</name>
</gene>
<dbReference type="Proteomes" id="UP001059596">
    <property type="component" value="Unassembled WGS sequence"/>
</dbReference>
<protein>
    <submittedName>
        <fullName evidence="1">Uncharacterized protein</fullName>
    </submittedName>
</protein>
<evidence type="ECO:0000313" key="2">
    <source>
        <dbReference type="Proteomes" id="UP001059596"/>
    </source>
</evidence>
<evidence type="ECO:0000313" key="1">
    <source>
        <dbReference type="EMBL" id="KAI8040304.1"/>
    </source>
</evidence>
<accession>A0A9P9YPM8</accession>
<dbReference type="EMBL" id="JAMKOV010000004">
    <property type="protein sequence ID" value="KAI8040304.1"/>
    <property type="molecule type" value="Genomic_DNA"/>
</dbReference>